<reference evidence="1" key="1">
    <citation type="journal article" date="2014" name="Int. J. Syst. Evol. Microbiol.">
        <title>Complete genome sequence of Corynebacterium casei LMG S-19264T (=DSM 44701T), isolated from a smear-ripened cheese.</title>
        <authorList>
            <consortium name="US DOE Joint Genome Institute (JGI-PGF)"/>
            <person name="Walter F."/>
            <person name="Albersmeier A."/>
            <person name="Kalinowski J."/>
            <person name="Ruckert C."/>
        </authorList>
    </citation>
    <scope>NUCLEOTIDE SEQUENCE</scope>
    <source>
        <strain evidence="1">VKM B-1513</strain>
    </source>
</reference>
<sequence>MKVYLTSEHVGILKRRLKQALPATQSSHRVQAAARGLGFNTFKGLTDALAGGRISTGFDDEAFRNFLVQRHQIVEERTLRDAVIGTVLEPIVAGIWNLSTWGFGLRENYPPKQNYRADLAADQDLLFDPTHCKQFELALVFLQRAEKRKSLNRRITSYQLKHVAENVSREFGLYSHLGDWVKNGVFIAAAIYEGFEVRRRAWNSLDAFLNISSKSSTLFKDETSVRSLLDRSESGT</sequence>
<evidence type="ECO:0000313" key="1">
    <source>
        <dbReference type="EMBL" id="GLK50531.1"/>
    </source>
</evidence>
<keyword evidence="2" id="KW-1185">Reference proteome</keyword>
<dbReference type="RefSeq" id="WP_271184932.1">
    <property type="nucleotide sequence ID" value="NZ_BSFE01000001.1"/>
</dbReference>
<gene>
    <name evidence="1" type="ORF">GCM10017621_00390</name>
</gene>
<organism evidence="1 2">
    <name type="scientific">Maricaulis virginensis</name>
    <dbReference type="NCBI Taxonomy" id="144022"/>
    <lineage>
        <taxon>Bacteria</taxon>
        <taxon>Pseudomonadati</taxon>
        <taxon>Pseudomonadota</taxon>
        <taxon>Alphaproteobacteria</taxon>
        <taxon>Maricaulales</taxon>
        <taxon>Maricaulaceae</taxon>
        <taxon>Maricaulis</taxon>
    </lineage>
</organism>
<protein>
    <submittedName>
        <fullName evidence="1">Uncharacterized protein</fullName>
    </submittedName>
</protein>
<name>A0A9W6MM60_9PROT</name>
<proteinExistence type="predicted"/>
<comment type="caution">
    <text evidence="1">The sequence shown here is derived from an EMBL/GenBank/DDBJ whole genome shotgun (WGS) entry which is preliminary data.</text>
</comment>
<reference evidence="1" key="2">
    <citation type="submission" date="2023-01" db="EMBL/GenBank/DDBJ databases">
        <authorList>
            <person name="Sun Q."/>
            <person name="Evtushenko L."/>
        </authorList>
    </citation>
    <scope>NUCLEOTIDE SEQUENCE</scope>
    <source>
        <strain evidence="1">VKM B-1513</strain>
    </source>
</reference>
<dbReference type="Proteomes" id="UP001143486">
    <property type="component" value="Unassembled WGS sequence"/>
</dbReference>
<evidence type="ECO:0000313" key="2">
    <source>
        <dbReference type="Proteomes" id="UP001143486"/>
    </source>
</evidence>
<dbReference type="AlphaFoldDB" id="A0A9W6MM60"/>
<accession>A0A9W6MM60</accession>
<dbReference type="EMBL" id="BSFE01000001">
    <property type="protein sequence ID" value="GLK50531.1"/>
    <property type="molecule type" value="Genomic_DNA"/>
</dbReference>